<organism evidence="1 2">
    <name type="scientific">Puccinia sorghi</name>
    <dbReference type="NCBI Taxonomy" id="27349"/>
    <lineage>
        <taxon>Eukaryota</taxon>
        <taxon>Fungi</taxon>
        <taxon>Dikarya</taxon>
        <taxon>Basidiomycota</taxon>
        <taxon>Pucciniomycotina</taxon>
        <taxon>Pucciniomycetes</taxon>
        <taxon>Pucciniales</taxon>
        <taxon>Pucciniaceae</taxon>
        <taxon>Puccinia</taxon>
    </lineage>
</organism>
<dbReference type="EMBL" id="LAVV01004314">
    <property type="protein sequence ID" value="KNZ61533.1"/>
    <property type="molecule type" value="Genomic_DNA"/>
</dbReference>
<protein>
    <submittedName>
        <fullName evidence="1">Uncharacterized protein</fullName>
    </submittedName>
</protein>
<sequence>PKVLWDKIVTYFAAKTVENSANALDKLFDTQFNEGEIEKSVNLFRAAFRRLVEVSSKFDKKSLEAVAVVFALKRLPMSFSVFHQLQFAGFKDDNISFNDFLRDLEVEGAGGHPTHQCGQFLPQSKEKGATTLLL</sequence>
<dbReference type="OrthoDB" id="10443921at2759"/>
<comment type="caution">
    <text evidence="1">The sequence shown here is derived from an EMBL/GenBank/DDBJ whole genome shotgun (WGS) entry which is preliminary data.</text>
</comment>
<proteinExistence type="predicted"/>
<feature type="non-terminal residue" evidence="1">
    <location>
        <position position="1"/>
    </location>
</feature>
<name>A0A0L6VL82_9BASI</name>
<reference evidence="1 2" key="1">
    <citation type="submission" date="2015-08" db="EMBL/GenBank/DDBJ databases">
        <title>Next Generation Sequencing and Analysis of the Genome of Puccinia sorghi L Schw, the Causal Agent of Maize Common Rust.</title>
        <authorList>
            <person name="Rochi L."/>
            <person name="Burguener G."/>
            <person name="Darino M."/>
            <person name="Turjanski A."/>
            <person name="Kreff E."/>
            <person name="Dieguez M.J."/>
            <person name="Sacco F."/>
        </authorList>
    </citation>
    <scope>NUCLEOTIDE SEQUENCE [LARGE SCALE GENOMIC DNA]</scope>
    <source>
        <strain evidence="1 2">RO10H11247</strain>
    </source>
</reference>
<evidence type="ECO:0000313" key="2">
    <source>
        <dbReference type="Proteomes" id="UP000037035"/>
    </source>
</evidence>
<dbReference type="Proteomes" id="UP000037035">
    <property type="component" value="Unassembled WGS sequence"/>
</dbReference>
<accession>A0A0L6VL82</accession>
<gene>
    <name evidence="1" type="ORF">VP01_13884g1</name>
</gene>
<keyword evidence="2" id="KW-1185">Reference proteome</keyword>
<dbReference type="VEuPathDB" id="FungiDB:VP01_13884g1"/>
<dbReference type="AlphaFoldDB" id="A0A0L6VL82"/>
<evidence type="ECO:0000313" key="1">
    <source>
        <dbReference type="EMBL" id="KNZ61533.1"/>
    </source>
</evidence>